<organism evidence="2 3">
    <name type="scientific">Terriglobus saanensis (strain ATCC BAA-1853 / DSM 23119 / SP1PR4)</name>
    <dbReference type="NCBI Taxonomy" id="401053"/>
    <lineage>
        <taxon>Bacteria</taxon>
        <taxon>Pseudomonadati</taxon>
        <taxon>Acidobacteriota</taxon>
        <taxon>Terriglobia</taxon>
        <taxon>Terriglobales</taxon>
        <taxon>Acidobacteriaceae</taxon>
        <taxon>Terriglobus</taxon>
    </lineage>
</organism>
<dbReference type="Pfam" id="PF07120">
    <property type="entry name" value="DUF1376"/>
    <property type="match status" value="1"/>
</dbReference>
<dbReference type="RefSeq" id="WP_013569585.1">
    <property type="nucleotide sequence ID" value="NC_014963.1"/>
</dbReference>
<proteinExistence type="predicted"/>
<feature type="compositionally biased region" description="Basic and acidic residues" evidence="1">
    <location>
        <begin position="276"/>
        <end position="295"/>
    </location>
</feature>
<feature type="region of interest" description="Disordered" evidence="1">
    <location>
        <begin position="276"/>
        <end position="318"/>
    </location>
</feature>
<dbReference type="KEGG" id="tsa:AciPR4_3096"/>
<feature type="compositionally biased region" description="Polar residues" evidence="1">
    <location>
        <begin position="124"/>
        <end position="139"/>
    </location>
</feature>
<dbReference type="STRING" id="401053.AciPR4_3096"/>
<feature type="compositionally biased region" description="Basic and acidic residues" evidence="1">
    <location>
        <begin position="154"/>
        <end position="169"/>
    </location>
</feature>
<keyword evidence="3" id="KW-1185">Reference proteome</keyword>
<evidence type="ECO:0000313" key="3">
    <source>
        <dbReference type="Proteomes" id="UP000006844"/>
    </source>
</evidence>
<name>E8V6Q2_TERSS</name>
<dbReference type="HOGENOM" id="CLU_874160_0_0_0"/>
<dbReference type="AlphaFoldDB" id="E8V6Q2"/>
<sequence length="318" mass="35991">MPEPWQSWVKIDIDAWQGSATVQEMTDAEYRAYDNLLKAQFQQPDGMLPNDEKELAKLSRKRADWPQIREHVLEQFKQGPEGRIFNARMYNEWLKAQELHLKRKNGGKATSERRWGSTPEDEGSSTPQAEQQTNNSSPIAQLPDSEAEQPVRTVRNETERNATEQERQKPSATRVVELAEEYESIAAQIVCAHPSATSRSIGPMDVTHAQVTAVLEAVTAECLSTGCSRAMAEEIILQLTQDIAKAVAQWPPGDKGFLSRIERFFREREYRKPIEEWQRGEKHAGRSNRAQERTNRNVAAFQRASGLPNDPGATHQTG</sequence>
<evidence type="ECO:0000256" key="1">
    <source>
        <dbReference type="SAM" id="MobiDB-lite"/>
    </source>
</evidence>
<reference evidence="2 3" key="1">
    <citation type="journal article" date="2012" name="Stand. Genomic Sci.">
        <title>Complete genome sequence of Terriglobus saanensis type strain SP1PR4(T), an Acidobacteria from tundra soil.</title>
        <authorList>
            <person name="Rawat S.R."/>
            <person name="Mannisto M.K."/>
            <person name="Starovoytov V."/>
            <person name="Goodwin L."/>
            <person name="Nolan M."/>
            <person name="Hauser L."/>
            <person name="Land M."/>
            <person name="Davenport K.W."/>
            <person name="Woyke T."/>
            <person name="Haggblom M.M."/>
        </authorList>
    </citation>
    <scope>NUCLEOTIDE SEQUENCE</scope>
    <source>
        <strain evidence="3">ATCC BAA-1853 / DSM 23119 / SP1PR4</strain>
    </source>
</reference>
<gene>
    <name evidence="2" type="ordered locus">AciPR4_3096</name>
</gene>
<dbReference type="InterPro" id="IPR010781">
    <property type="entry name" value="DUF1376"/>
</dbReference>
<dbReference type="OrthoDB" id="129927at2"/>
<dbReference type="eggNOG" id="ENOG502ZMY2">
    <property type="taxonomic scope" value="Bacteria"/>
</dbReference>
<accession>E8V6Q2</accession>
<protein>
    <submittedName>
        <fullName evidence="2">Uncharacterized protein</fullName>
    </submittedName>
</protein>
<evidence type="ECO:0000313" key="2">
    <source>
        <dbReference type="EMBL" id="ADV83854.1"/>
    </source>
</evidence>
<feature type="region of interest" description="Disordered" evidence="1">
    <location>
        <begin position="104"/>
        <end position="174"/>
    </location>
</feature>
<dbReference type="Proteomes" id="UP000006844">
    <property type="component" value="Chromosome"/>
</dbReference>
<dbReference type="EMBL" id="CP002467">
    <property type="protein sequence ID" value="ADV83854.1"/>
    <property type="molecule type" value="Genomic_DNA"/>
</dbReference>